<dbReference type="OrthoDB" id="6538131at2"/>
<keyword evidence="4 8" id="KW-0812">Transmembrane</keyword>
<accession>A0A261TVX4</accession>
<proteinExistence type="predicted"/>
<feature type="transmembrane region" description="Helical" evidence="8">
    <location>
        <begin position="108"/>
        <end position="126"/>
    </location>
</feature>
<organism evidence="9 10">
    <name type="scientific">Bordetella genomosp. 5</name>
    <dbReference type="NCBI Taxonomy" id="1395608"/>
    <lineage>
        <taxon>Bacteria</taxon>
        <taxon>Pseudomonadati</taxon>
        <taxon>Pseudomonadota</taxon>
        <taxon>Betaproteobacteria</taxon>
        <taxon>Burkholderiales</taxon>
        <taxon>Alcaligenaceae</taxon>
        <taxon>Bordetella</taxon>
    </lineage>
</organism>
<keyword evidence="6 8" id="KW-0472">Membrane</keyword>
<dbReference type="GO" id="GO:0005886">
    <property type="term" value="C:plasma membrane"/>
    <property type="evidence" value="ECO:0007669"/>
    <property type="project" value="UniProtKB-SubCell"/>
</dbReference>
<evidence type="ECO:0000256" key="5">
    <source>
        <dbReference type="ARBA" id="ARBA00022989"/>
    </source>
</evidence>
<feature type="region of interest" description="Disordered" evidence="7">
    <location>
        <begin position="645"/>
        <end position="682"/>
    </location>
</feature>
<evidence type="ECO:0000256" key="6">
    <source>
        <dbReference type="ARBA" id="ARBA00023136"/>
    </source>
</evidence>
<comment type="subcellular location">
    <subcellularLocation>
        <location evidence="1">Cell membrane</location>
        <topology evidence="1">Multi-pass membrane protein</topology>
    </subcellularLocation>
</comment>
<evidence type="ECO:0000256" key="3">
    <source>
        <dbReference type="ARBA" id="ARBA00022475"/>
    </source>
</evidence>
<feature type="transmembrane region" description="Helical" evidence="8">
    <location>
        <begin position="496"/>
        <end position="516"/>
    </location>
</feature>
<sequence>MKLPTAEESLFSIKCYLGAMLALYVSYTIGLPRPFWAVTTAYVVSQPWSGAVRSKAVYRLGGTFFGSAMTVYCVPRLANYPVLMTLVMVLWVGTCLYIAVLDRTPRSYLFMLAGYTAAMIGFPSVTDPSTVFDTALARVEEISLGILCATLAHSLILPRGIAAPLMGRLDATVRDARSWIQDVLNRRDEARHARDRRVLANDITQLRLLSTHVPFDNGNIRWTADALRAMQDHIAALTPAVSAVEDRLQALCAAGHELPAPVAQVLDDISVWMDGSRTVTRDQAVKLRAALTRLEPTLDAQASWQDALLTSLLVRLRELVDTYDACLALRLDIRDGLHGVPHLSARPRRLTRGQALHRDHGMALLSALAAGVAISICCLFWIGTAWTNGATAAMMAAIFSCFFAAQDNPVPGIMQFLTYTIYSVPLSALYLLGIMPAVHSFEMLALTLFPVAFVTGVYIMRPASTGKAMAVFFGLTGTLALHDTNTADLVSFLDTVVAQCIGVAVAALIAALFRSVSVEASARRIQAANWRELIALAGNRRVPGRQAYASRMLDRIGLLQPRLALSKRADDQLADDALKDLRVGKDIAELQRARRHLPVADVAIQPVLDGLGNFFRERNAGRRGTRTPELLDRIDQALASVCASANHTEGPRADARGTDAPRTCGPRMGGPRTGGPRTGGPRERAVVALVGIRRALFPDAEDYRPRRLDSAGYAS</sequence>
<feature type="transmembrane region" description="Helical" evidence="8">
    <location>
        <begin position="417"/>
        <end position="437"/>
    </location>
</feature>
<feature type="transmembrane region" description="Helical" evidence="8">
    <location>
        <begin position="443"/>
        <end position="460"/>
    </location>
</feature>
<comment type="caution">
    <text evidence="9">The sequence shown here is derived from an EMBL/GenBank/DDBJ whole genome shotgun (WGS) entry which is preliminary data.</text>
</comment>
<feature type="transmembrane region" description="Helical" evidence="8">
    <location>
        <begin position="142"/>
        <end position="162"/>
    </location>
</feature>
<feature type="transmembrane region" description="Helical" evidence="8">
    <location>
        <begin position="80"/>
        <end position="101"/>
    </location>
</feature>
<dbReference type="Pfam" id="PF04632">
    <property type="entry name" value="FUSC"/>
    <property type="match status" value="1"/>
</dbReference>
<feature type="compositionally biased region" description="Basic and acidic residues" evidence="7">
    <location>
        <begin position="649"/>
        <end position="659"/>
    </location>
</feature>
<evidence type="ECO:0000256" key="1">
    <source>
        <dbReference type="ARBA" id="ARBA00004651"/>
    </source>
</evidence>
<dbReference type="RefSeq" id="WP_094799345.1">
    <property type="nucleotide sequence ID" value="NZ_NEVP01000004.1"/>
</dbReference>
<dbReference type="GO" id="GO:0022857">
    <property type="term" value="F:transmembrane transporter activity"/>
    <property type="evidence" value="ECO:0007669"/>
    <property type="project" value="InterPro"/>
</dbReference>
<dbReference type="PANTHER" id="PTHR30509">
    <property type="entry name" value="P-HYDROXYBENZOIC ACID EFFLUX PUMP SUBUNIT-RELATED"/>
    <property type="match status" value="1"/>
</dbReference>
<evidence type="ECO:0000256" key="8">
    <source>
        <dbReference type="SAM" id="Phobius"/>
    </source>
</evidence>
<keyword evidence="5 8" id="KW-1133">Transmembrane helix</keyword>
<protein>
    <submittedName>
        <fullName evidence="9">Fusaric acid resistance protein</fullName>
    </submittedName>
</protein>
<dbReference type="InterPro" id="IPR006726">
    <property type="entry name" value="PHBA_efflux_AaeB/fusaric-R"/>
</dbReference>
<dbReference type="EMBL" id="NEVP01000004">
    <property type="protein sequence ID" value="OZI53844.1"/>
    <property type="molecule type" value="Genomic_DNA"/>
</dbReference>
<gene>
    <name evidence="9" type="ORF">CAL25_07780</name>
</gene>
<evidence type="ECO:0000313" key="9">
    <source>
        <dbReference type="EMBL" id="OZI53844.1"/>
    </source>
</evidence>
<evidence type="ECO:0000313" key="10">
    <source>
        <dbReference type="Proteomes" id="UP000216913"/>
    </source>
</evidence>
<feature type="compositionally biased region" description="Gly residues" evidence="7">
    <location>
        <begin position="667"/>
        <end position="678"/>
    </location>
</feature>
<keyword evidence="3" id="KW-1003">Cell membrane</keyword>
<name>A0A261TVX4_9BORD</name>
<evidence type="ECO:0000256" key="7">
    <source>
        <dbReference type="SAM" id="MobiDB-lite"/>
    </source>
</evidence>
<feature type="transmembrane region" description="Helical" evidence="8">
    <location>
        <begin position="56"/>
        <end position="74"/>
    </location>
</feature>
<dbReference type="Proteomes" id="UP000216913">
    <property type="component" value="Unassembled WGS sequence"/>
</dbReference>
<feature type="transmembrane region" description="Helical" evidence="8">
    <location>
        <begin position="362"/>
        <end position="382"/>
    </location>
</feature>
<dbReference type="AlphaFoldDB" id="A0A261TVX4"/>
<keyword evidence="10" id="KW-1185">Reference proteome</keyword>
<feature type="transmembrane region" description="Helical" evidence="8">
    <location>
        <begin position="20"/>
        <end position="44"/>
    </location>
</feature>
<evidence type="ECO:0000256" key="2">
    <source>
        <dbReference type="ARBA" id="ARBA00022448"/>
    </source>
</evidence>
<keyword evidence="2" id="KW-0813">Transport</keyword>
<evidence type="ECO:0000256" key="4">
    <source>
        <dbReference type="ARBA" id="ARBA00022692"/>
    </source>
</evidence>
<reference evidence="9 10" key="1">
    <citation type="submission" date="2017-05" db="EMBL/GenBank/DDBJ databases">
        <title>Complete and WGS of Bordetella genogroups.</title>
        <authorList>
            <person name="Spilker T."/>
            <person name="LiPuma J."/>
        </authorList>
    </citation>
    <scope>NUCLEOTIDE SEQUENCE [LARGE SCALE GENOMIC DNA]</scope>
    <source>
        <strain evidence="9 10">AU10456</strain>
    </source>
</reference>
<dbReference type="PANTHER" id="PTHR30509:SF9">
    <property type="entry name" value="MULTIDRUG RESISTANCE PROTEIN MDTO"/>
    <property type="match status" value="1"/>
</dbReference>